<evidence type="ECO:0000313" key="2">
    <source>
        <dbReference type="EMBL" id="RKR81282.1"/>
    </source>
</evidence>
<sequence>MIIAQSTRLTIRHFAPEEEGVFIEILSDKRLTDYLPKRTPDDNRIIFSDTLKDYQNGNRFTRWAIFNNADDEFIGFAMLKATEGEPEKAEMGYVIHHKFKGQGIATEVAEALLNYGFNEQHLSQIFAVTDQANIASQRVLLKAGFKQGDNILRNDAWLSYFSIKGEDWLSTKS</sequence>
<evidence type="ECO:0000313" key="3">
    <source>
        <dbReference type="Proteomes" id="UP000268007"/>
    </source>
</evidence>
<dbReference type="InterPro" id="IPR000182">
    <property type="entry name" value="GNAT_dom"/>
</dbReference>
<dbReference type="PANTHER" id="PTHR43792:SF16">
    <property type="entry name" value="N-ACETYLTRANSFERASE DOMAIN-CONTAINING PROTEIN"/>
    <property type="match status" value="1"/>
</dbReference>
<dbReference type="Gene3D" id="3.40.630.30">
    <property type="match status" value="1"/>
</dbReference>
<dbReference type="RefSeq" id="WP_121196998.1">
    <property type="nucleotide sequence ID" value="NZ_RBKU01000001.1"/>
</dbReference>
<comment type="caution">
    <text evidence="2">The sequence shown here is derived from an EMBL/GenBank/DDBJ whole genome shotgun (WGS) entry which is preliminary data.</text>
</comment>
<keyword evidence="2" id="KW-0808">Transferase</keyword>
<dbReference type="InterPro" id="IPR051531">
    <property type="entry name" value="N-acetyltransferase"/>
</dbReference>
<keyword evidence="3" id="KW-1185">Reference proteome</keyword>
<dbReference type="EMBL" id="RBKU01000001">
    <property type="protein sequence ID" value="RKR81282.1"/>
    <property type="molecule type" value="Genomic_DNA"/>
</dbReference>
<dbReference type="OrthoDB" id="9788916at2"/>
<dbReference type="SUPFAM" id="SSF55729">
    <property type="entry name" value="Acyl-CoA N-acyltransferases (Nat)"/>
    <property type="match status" value="1"/>
</dbReference>
<dbReference type="PANTHER" id="PTHR43792">
    <property type="entry name" value="GNAT FAMILY, PUTATIVE (AFU_ORTHOLOGUE AFUA_3G00765)-RELATED-RELATED"/>
    <property type="match status" value="1"/>
</dbReference>
<evidence type="ECO:0000259" key="1">
    <source>
        <dbReference type="PROSITE" id="PS51186"/>
    </source>
</evidence>
<feature type="domain" description="N-acetyltransferase" evidence="1">
    <location>
        <begin position="9"/>
        <end position="167"/>
    </location>
</feature>
<dbReference type="PROSITE" id="PS51186">
    <property type="entry name" value="GNAT"/>
    <property type="match status" value="1"/>
</dbReference>
<accession>A0A495IXI3</accession>
<dbReference type="InterPro" id="IPR016181">
    <property type="entry name" value="Acyl_CoA_acyltransferase"/>
</dbReference>
<dbReference type="GO" id="GO:0016747">
    <property type="term" value="F:acyltransferase activity, transferring groups other than amino-acyl groups"/>
    <property type="evidence" value="ECO:0007669"/>
    <property type="project" value="InterPro"/>
</dbReference>
<dbReference type="CDD" id="cd04301">
    <property type="entry name" value="NAT_SF"/>
    <property type="match status" value="1"/>
</dbReference>
<dbReference type="Pfam" id="PF13302">
    <property type="entry name" value="Acetyltransf_3"/>
    <property type="match status" value="1"/>
</dbReference>
<name>A0A495IXI3_9SPHI</name>
<reference evidence="2 3" key="1">
    <citation type="submission" date="2018-10" db="EMBL/GenBank/DDBJ databases">
        <title>Genomic Encyclopedia of Archaeal and Bacterial Type Strains, Phase II (KMG-II): from individual species to whole genera.</title>
        <authorList>
            <person name="Goeker M."/>
        </authorList>
    </citation>
    <scope>NUCLEOTIDE SEQUENCE [LARGE SCALE GENOMIC DNA]</scope>
    <source>
        <strain evidence="2 3">DSM 18602</strain>
    </source>
</reference>
<dbReference type="Proteomes" id="UP000268007">
    <property type="component" value="Unassembled WGS sequence"/>
</dbReference>
<gene>
    <name evidence="2" type="ORF">BDD43_1427</name>
</gene>
<organism evidence="2 3">
    <name type="scientific">Mucilaginibacter gracilis</name>
    <dbReference type="NCBI Taxonomy" id="423350"/>
    <lineage>
        <taxon>Bacteria</taxon>
        <taxon>Pseudomonadati</taxon>
        <taxon>Bacteroidota</taxon>
        <taxon>Sphingobacteriia</taxon>
        <taxon>Sphingobacteriales</taxon>
        <taxon>Sphingobacteriaceae</taxon>
        <taxon>Mucilaginibacter</taxon>
    </lineage>
</organism>
<proteinExistence type="predicted"/>
<protein>
    <submittedName>
        <fullName evidence="2">Ribosomal-protein-alanine N-acetyltransferase</fullName>
    </submittedName>
</protein>
<dbReference type="AlphaFoldDB" id="A0A495IXI3"/>